<dbReference type="EC" id="2.1.1.319" evidence="1"/>
<dbReference type="SUPFAM" id="SSF53335">
    <property type="entry name" value="S-adenosyl-L-methionine-dependent methyltransferases"/>
    <property type="match status" value="1"/>
</dbReference>
<dbReference type="GO" id="GO:0005634">
    <property type="term" value="C:nucleus"/>
    <property type="evidence" value="ECO:0007669"/>
    <property type="project" value="TreeGrafter"/>
</dbReference>
<evidence type="ECO:0000256" key="2">
    <source>
        <dbReference type="ARBA" id="ARBA00022603"/>
    </source>
</evidence>
<comment type="caution">
    <text evidence="8">The sequence shown here is derived from an EMBL/GenBank/DDBJ whole genome shotgun (WGS) entry which is preliminary data.</text>
</comment>
<dbReference type="CDD" id="cd02440">
    <property type="entry name" value="AdoMet_MTases"/>
    <property type="match status" value="1"/>
</dbReference>
<proteinExistence type="predicted"/>
<dbReference type="GO" id="GO:0032259">
    <property type="term" value="P:methylation"/>
    <property type="evidence" value="ECO:0007669"/>
    <property type="project" value="UniProtKB-KW"/>
</dbReference>
<dbReference type="Proteomes" id="UP001168972">
    <property type="component" value="Unassembled WGS sequence"/>
</dbReference>
<dbReference type="Gene3D" id="2.70.160.11">
    <property type="entry name" value="Hnrnp arginine n-methyltransferase1"/>
    <property type="match status" value="1"/>
</dbReference>
<evidence type="ECO:0000313" key="9">
    <source>
        <dbReference type="Proteomes" id="UP001168972"/>
    </source>
</evidence>
<dbReference type="EMBL" id="JAQQBR010001836">
    <property type="protein sequence ID" value="KAK0159732.1"/>
    <property type="molecule type" value="Genomic_DNA"/>
</dbReference>
<name>A0AA39C8L4_MICHY</name>
<evidence type="ECO:0000256" key="3">
    <source>
        <dbReference type="ARBA" id="ARBA00022679"/>
    </source>
</evidence>
<dbReference type="Pfam" id="PF22528">
    <property type="entry name" value="PRMT_C"/>
    <property type="match status" value="1"/>
</dbReference>
<dbReference type="PROSITE" id="PS51678">
    <property type="entry name" value="SAM_MT_PRMT"/>
    <property type="match status" value="1"/>
</dbReference>
<dbReference type="PANTHER" id="PTHR11006:SF122">
    <property type="entry name" value="ARGININE METHYLTRANSFERASE 8"/>
    <property type="match status" value="1"/>
</dbReference>
<keyword evidence="9" id="KW-1185">Reference proteome</keyword>
<keyword evidence="2 6" id="KW-0489">Methyltransferase</keyword>
<evidence type="ECO:0000256" key="6">
    <source>
        <dbReference type="PROSITE-ProRule" id="PRU01015"/>
    </source>
</evidence>
<evidence type="ECO:0000259" key="7">
    <source>
        <dbReference type="Pfam" id="PF22528"/>
    </source>
</evidence>
<sequence>MEVSDDYFRSYEEMDVHYLMLNDHPRMIAYKNAIKNNEELFTNKIVMDVGAGTGILSVFCAQAGASKVFAVEASNLSKLIEKIADENNLTDIIKVIHSKLEDIDCNTVEKVDIIVSEWMGFYLVHEGMLDTVLLARNKFLKPDGLLFPSIAKIFAVPCQIPEYFDFFNDIYGVKMKSFGDNIRREKSSKPEIMTIKNDNILAEEKILAWIDLNTATIEDCNLIGGQDLVFACTKDGNFSGTCIWFDVEFPDGSILSTSPYETPTHWKQTIIMLPTQQEVVKDEPIAFCISLKRDQTNKRWYNLEFNILNPETTEHDLPCNCFMTKCIVAKEYIKNHY</sequence>
<reference evidence="8" key="1">
    <citation type="journal article" date="2023" name="bioRxiv">
        <title>Scaffold-level genome assemblies of two parasitoid biocontrol wasps reveal the parthenogenesis mechanism and an associated novel virus.</title>
        <authorList>
            <person name="Inwood S."/>
            <person name="Skelly J."/>
            <person name="Guhlin J."/>
            <person name="Harrop T."/>
            <person name="Goldson S."/>
            <person name="Dearden P."/>
        </authorList>
    </citation>
    <scope>NUCLEOTIDE SEQUENCE</scope>
    <source>
        <strain evidence="8">Lincoln</strain>
        <tissue evidence="8">Whole body</tissue>
    </source>
</reference>
<dbReference type="GO" id="GO:0035241">
    <property type="term" value="F:protein-arginine omega-N monomethyltransferase activity"/>
    <property type="evidence" value="ECO:0007669"/>
    <property type="project" value="TreeGrafter"/>
</dbReference>
<dbReference type="Gene3D" id="3.40.50.150">
    <property type="entry name" value="Vaccinia Virus protein VP39"/>
    <property type="match status" value="1"/>
</dbReference>
<dbReference type="InterPro" id="IPR029063">
    <property type="entry name" value="SAM-dependent_MTases_sf"/>
</dbReference>
<dbReference type="FunFam" id="3.40.50.150:FF:000003">
    <property type="entry name" value="Blast:Protein arginine N-methyltransferase 1"/>
    <property type="match status" value="1"/>
</dbReference>
<dbReference type="AlphaFoldDB" id="A0AA39C8L4"/>
<evidence type="ECO:0000256" key="1">
    <source>
        <dbReference type="ARBA" id="ARBA00011925"/>
    </source>
</evidence>
<dbReference type="InterPro" id="IPR025799">
    <property type="entry name" value="Arg_MeTrfase"/>
</dbReference>
<accession>A0AA39C8L4</accession>
<dbReference type="Pfam" id="PF06325">
    <property type="entry name" value="PrmA"/>
    <property type="match status" value="1"/>
</dbReference>
<gene>
    <name evidence="8" type="ORF">PV327_010816</name>
</gene>
<organism evidence="8 9">
    <name type="scientific">Microctonus hyperodae</name>
    <name type="common">Parasitoid wasp</name>
    <dbReference type="NCBI Taxonomy" id="165561"/>
    <lineage>
        <taxon>Eukaryota</taxon>
        <taxon>Metazoa</taxon>
        <taxon>Ecdysozoa</taxon>
        <taxon>Arthropoda</taxon>
        <taxon>Hexapoda</taxon>
        <taxon>Insecta</taxon>
        <taxon>Pterygota</taxon>
        <taxon>Neoptera</taxon>
        <taxon>Endopterygota</taxon>
        <taxon>Hymenoptera</taxon>
        <taxon>Apocrita</taxon>
        <taxon>Ichneumonoidea</taxon>
        <taxon>Braconidae</taxon>
        <taxon>Euphorinae</taxon>
        <taxon>Microctonus</taxon>
    </lineage>
</organism>
<keyword evidence="3 6" id="KW-0808">Transferase</keyword>
<protein>
    <recommendedName>
        <fullName evidence="1">type I protein arginine methyltransferase</fullName>
        <ecNumber evidence="1">2.1.1.319</ecNumber>
    </recommendedName>
</protein>
<evidence type="ECO:0000256" key="5">
    <source>
        <dbReference type="ARBA" id="ARBA00049303"/>
    </source>
</evidence>
<evidence type="ECO:0000313" key="8">
    <source>
        <dbReference type="EMBL" id="KAK0159732.1"/>
    </source>
</evidence>
<feature type="domain" description="Protein arginine N-methyltransferase" evidence="7">
    <location>
        <begin position="151"/>
        <end position="303"/>
    </location>
</feature>
<dbReference type="InterPro" id="IPR055135">
    <property type="entry name" value="PRMT_dom"/>
</dbReference>
<dbReference type="GO" id="GO:0035242">
    <property type="term" value="F:protein-arginine omega-N asymmetric methyltransferase activity"/>
    <property type="evidence" value="ECO:0007669"/>
    <property type="project" value="UniProtKB-EC"/>
</dbReference>
<comment type="catalytic activity">
    <reaction evidence="5">
        <text>L-arginyl-[protein] + S-adenosyl-L-methionine = N(omega)-methyl-L-arginyl-[protein] + S-adenosyl-L-homocysteine + H(+)</text>
        <dbReference type="Rhea" id="RHEA:48100"/>
        <dbReference type="Rhea" id="RHEA-COMP:10532"/>
        <dbReference type="Rhea" id="RHEA-COMP:11990"/>
        <dbReference type="ChEBI" id="CHEBI:15378"/>
        <dbReference type="ChEBI" id="CHEBI:29965"/>
        <dbReference type="ChEBI" id="CHEBI:57856"/>
        <dbReference type="ChEBI" id="CHEBI:59789"/>
        <dbReference type="ChEBI" id="CHEBI:65280"/>
    </reaction>
    <physiologicalReaction direction="left-to-right" evidence="5">
        <dbReference type="Rhea" id="RHEA:48101"/>
    </physiologicalReaction>
</comment>
<dbReference type="PANTHER" id="PTHR11006">
    <property type="entry name" value="PROTEIN ARGININE N-METHYLTRANSFERASE"/>
    <property type="match status" value="1"/>
</dbReference>
<reference evidence="8" key="2">
    <citation type="submission" date="2023-03" db="EMBL/GenBank/DDBJ databases">
        <authorList>
            <person name="Inwood S.N."/>
            <person name="Skelly J.G."/>
            <person name="Guhlin J."/>
            <person name="Harrop T.W.R."/>
            <person name="Goldson S.G."/>
            <person name="Dearden P.K."/>
        </authorList>
    </citation>
    <scope>NUCLEOTIDE SEQUENCE</scope>
    <source>
        <strain evidence="8">Lincoln</strain>
        <tissue evidence="8">Whole body</tissue>
    </source>
</reference>
<evidence type="ECO:0000256" key="4">
    <source>
        <dbReference type="ARBA" id="ARBA00022691"/>
    </source>
</evidence>
<dbReference type="GO" id="GO:0042054">
    <property type="term" value="F:histone methyltransferase activity"/>
    <property type="evidence" value="ECO:0007669"/>
    <property type="project" value="TreeGrafter"/>
</dbReference>
<keyword evidence="4 6" id="KW-0949">S-adenosyl-L-methionine</keyword>